<comment type="catalytic activity">
    <reaction evidence="6">
        <text>biotin + L-lysyl-[protein] + ATP = N(6)-biotinyl-L-lysyl-[protein] + AMP + diphosphate + H(+)</text>
        <dbReference type="Rhea" id="RHEA:11756"/>
        <dbReference type="Rhea" id="RHEA-COMP:9752"/>
        <dbReference type="Rhea" id="RHEA-COMP:10505"/>
        <dbReference type="ChEBI" id="CHEBI:15378"/>
        <dbReference type="ChEBI" id="CHEBI:29969"/>
        <dbReference type="ChEBI" id="CHEBI:30616"/>
        <dbReference type="ChEBI" id="CHEBI:33019"/>
        <dbReference type="ChEBI" id="CHEBI:57586"/>
        <dbReference type="ChEBI" id="CHEBI:83144"/>
        <dbReference type="ChEBI" id="CHEBI:456215"/>
        <dbReference type="EC" id="6.3.4.15"/>
    </reaction>
</comment>
<protein>
    <recommendedName>
        <fullName evidence="5">biotin--[biotin carboxyl-carrier protein] ligase</fullName>
        <ecNumber evidence="5">6.3.4.15</ecNumber>
    </recommendedName>
</protein>
<feature type="domain" description="BPL/LPL catalytic" evidence="7">
    <location>
        <begin position="26"/>
        <end position="198"/>
    </location>
</feature>
<dbReference type="InterPro" id="IPR008988">
    <property type="entry name" value="Transcriptional_repressor_C"/>
</dbReference>
<evidence type="ECO:0000256" key="4">
    <source>
        <dbReference type="ARBA" id="ARBA00023267"/>
    </source>
</evidence>
<dbReference type="SUPFAM" id="SSF55681">
    <property type="entry name" value="Class II aaRS and biotin synthetases"/>
    <property type="match status" value="1"/>
</dbReference>
<dbReference type="AlphaFoldDB" id="A0A7X2IPA7"/>
<accession>A0A7X2IPA7</accession>
<name>A0A7X2IPA7_9BURK</name>
<evidence type="ECO:0000256" key="6">
    <source>
        <dbReference type="ARBA" id="ARBA00047846"/>
    </source>
</evidence>
<dbReference type="InterPro" id="IPR004408">
    <property type="entry name" value="Biotin_CoA_COase_ligase"/>
</dbReference>
<keyword evidence="4" id="KW-0092">Biotin</keyword>
<evidence type="ECO:0000313" key="8">
    <source>
        <dbReference type="EMBL" id="MRV73267.1"/>
    </source>
</evidence>
<dbReference type="GO" id="GO:0005524">
    <property type="term" value="F:ATP binding"/>
    <property type="evidence" value="ECO:0007669"/>
    <property type="project" value="UniProtKB-KW"/>
</dbReference>
<evidence type="ECO:0000259" key="7">
    <source>
        <dbReference type="PROSITE" id="PS51733"/>
    </source>
</evidence>
<dbReference type="PANTHER" id="PTHR12835:SF5">
    <property type="entry name" value="BIOTIN--PROTEIN LIGASE"/>
    <property type="match status" value="1"/>
</dbReference>
<gene>
    <name evidence="8" type="ORF">GJ700_16265</name>
</gene>
<dbReference type="Pfam" id="PF03099">
    <property type="entry name" value="BPL_LplA_LipB"/>
    <property type="match status" value="1"/>
</dbReference>
<dbReference type="EMBL" id="WKJJ01000009">
    <property type="protein sequence ID" value="MRV73267.1"/>
    <property type="molecule type" value="Genomic_DNA"/>
</dbReference>
<dbReference type="Pfam" id="PF02237">
    <property type="entry name" value="BPL_C"/>
    <property type="match status" value="1"/>
</dbReference>
<proteinExistence type="predicted"/>
<keyword evidence="9" id="KW-1185">Reference proteome</keyword>
<keyword evidence="1 8" id="KW-0436">Ligase</keyword>
<dbReference type="Gene3D" id="3.30.930.10">
    <property type="entry name" value="Bira Bifunctional Protein, Domain 2"/>
    <property type="match status" value="1"/>
</dbReference>
<evidence type="ECO:0000313" key="9">
    <source>
        <dbReference type="Proteomes" id="UP000446768"/>
    </source>
</evidence>
<reference evidence="8 9" key="1">
    <citation type="submission" date="2019-11" db="EMBL/GenBank/DDBJ databases">
        <title>Novel species isolated from a subtropical stream in China.</title>
        <authorList>
            <person name="Lu H."/>
        </authorList>
    </citation>
    <scope>NUCLEOTIDE SEQUENCE [LARGE SCALE GENOMIC DNA]</scope>
    <source>
        <strain evidence="8 9">FT92W</strain>
    </source>
</reference>
<dbReference type="RefSeq" id="WP_154375648.1">
    <property type="nucleotide sequence ID" value="NZ_WKJJ01000009.1"/>
</dbReference>
<dbReference type="InterPro" id="IPR004143">
    <property type="entry name" value="BPL_LPL_catalytic"/>
</dbReference>
<keyword evidence="3" id="KW-0067">ATP-binding</keyword>
<dbReference type="EC" id="6.3.4.15" evidence="5"/>
<dbReference type="SUPFAM" id="SSF50037">
    <property type="entry name" value="C-terminal domain of transcriptional repressors"/>
    <property type="match status" value="1"/>
</dbReference>
<sequence length="265" mass="27855">MTTRIDLNATAIGSHCAECASHVALAVVAETGSTNADLLAQVQAGQLAGPALLVAHSQTAGRGRAGRSWLSAPGATLMFSLAWRFRSPLQHLVGLPLAAGVALAEAIQALGVPVQLKWPNDILKDGAKLAGILVETQTGPDGAVWAVVGAGINLLMPDELEADIGRDVASAPWLAKMDRNALMGALLNRLSATLAEFDDTGFAAFTERWNRLQAWRGEAVRIVDQGRVLHEGRMAGVDDYGRLLLQTDDGMVPVVSGDVSLRLAI</sequence>
<dbReference type="NCBIfam" id="TIGR00121">
    <property type="entry name" value="birA_ligase"/>
    <property type="match status" value="1"/>
</dbReference>
<dbReference type="Gene3D" id="2.30.30.100">
    <property type="match status" value="1"/>
</dbReference>
<dbReference type="PROSITE" id="PS51733">
    <property type="entry name" value="BPL_LPL_CATALYTIC"/>
    <property type="match status" value="1"/>
</dbReference>
<dbReference type="CDD" id="cd16442">
    <property type="entry name" value="BPL"/>
    <property type="match status" value="1"/>
</dbReference>
<comment type="caution">
    <text evidence="8">The sequence shown here is derived from an EMBL/GenBank/DDBJ whole genome shotgun (WGS) entry which is preliminary data.</text>
</comment>
<dbReference type="Proteomes" id="UP000446768">
    <property type="component" value="Unassembled WGS sequence"/>
</dbReference>
<keyword evidence="2" id="KW-0547">Nucleotide-binding</keyword>
<evidence type="ECO:0000256" key="5">
    <source>
        <dbReference type="ARBA" id="ARBA00024227"/>
    </source>
</evidence>
<evidence type="ECO:0000256" key="2">
    <source>
        <dbReference type="ARBA" id="ARBA00022741"/>
    </source>
</evidence>
<dbReference type="InterPro" id="IPR003142">
    <property type="entry name" value="BPL_C"/>
</dbReference>
<dbReference type="GO" id="GO:0005737">
    <property type="term" value="C:cytoplasm"/>
    <property type="evidence" value="ECO:0007669"/>
    <property type="project" value="TreeGrafter"/>
</dbReference>
<evidence type="ECO:0000256" key="1">
    <source>
        <dbReference type="ARBA" id="ARBA00022598"/>
    </source>
</evidence>
<dbReference type="PANTHER" id="PTHR12835">
    <property type="entry name" value="BIOTIN PROTEIN LIGASE"/>
    <property type="match status" value="1"/>
</dbReference>
<dbReference type="GO" id="GO:0004077">
    <property type="term" value="F:biotin--[biotin carboxyl-carrier protein] ligase activity"/>
    <property type="evidence" value="ECO:0007669"/>
    <property type="project" value="UniProtKB-EC"/>
</dbReference>
<organism evidence="8 9">
    <name type="scientific">Pseudoduganella rivuli</name>
    <dbReference type="NCBI Taxonomy" id="2666085"/>
    <lineage>
        <taxon>Bacteria</taxon>
        <taxon>Pseudomonadati</taxon>
        <taxon>Pseudomonadota</taxon>
        <taxon>Betaproteobacteria</taxon>
        <taxon>Burkholderiales</taxon>
        <taxon>Oxalobacteraceae</taxon>
        <taxon>Telluria group</taxon>
        <taxon>Pseudoduganella</taxon>
    </lineage>
</organism>
<dbReference type="InterPro" id="IPR045864">
    <property type="entry name" value="aa-tRNA-synth_II/BPL/LPL"/>
</dbReference>
<evidence type="ECO:0000256" key="3">
    <source>
        <dbReference type="ARBA" id="ARBA00022840"/>
    </source>
</evidence>